<sequence length="337" mass="32578">MTETVDIAVAVDTREAKAALGEMEVSAKGLAGTLGSAFTGLAVQGRDLGTVLEQLGVKLSNMALTAALKPLESSFSTLLSSVTGGLGFSRGGVFDGGAVQPFAKGGVIGPGGGGGAASGSGGLVVRHLVQGGTLMPFAKGGVIGPGGGGASSGSGGLGLGHLFQGGTLLPFAKGGVIGPGGGGASSGSGGLALGHLFQGGTLMPFAKGGVIAPDGGLGEVVRAFAKGGAFSARGLNGPVEMTQARVRPFARGGVVAAPTYFPLGTASFGLMGEKGAEAIMPLTRGADGSLGVRQVDGGGRAQVTVNVATPDLAAFRRSDAYLSGLVSRAVTRAQRSA</sequence>
<comment type="caution">
    <text evidence="1">The sequence shown here is derived from an EMBL/GenBank/DDBJ whole genome shotgun (WGS) entry which is preliminary data.</text>
</comment>
<evidence type="ECO:0000313" key="2">
    <source>
        <dbReference type="Proteomes" id="UP001241747"/>
    </source>
</evidence>
<keyword evidence="2" id="KW-1185">Reference proteome</keyword>
<accession>A0ABU0LHF3</accession>
<reference evidence="1 2" key="1">
    <citation type="submission" date="2023-07" db="EMBL/GenBank/DDBJ databases">
        <title>Genomic Encyclopedia of Type Strains, Phase IV (KMG-IV): sequencing the most valuable type-strain genomes for metagenomic binning, comparative biology and taxonomic classification.</title>
        <authorList>
            <person name="Goeker M."/>
        </authorList>
    </citation>
    <scope>NUCLEOTIDE SEQUENCE [LARGE SCALE GENOMIC DNA]</scope>
    <source>
        <strain evidence="1 2">DSM 3770</strain>
    </source>
</reference>
<protein>
    <submittedName>
        <fullName evidence="1">Phage-related minor tail protein</fullName>
    </submittedName>
</protein>
<dbReference type="RefSeq" id="WP_370877840.1">
    <property type="nucleotide sequence ID" value="NZ_JABWGX010000017.1"/>
</dbReference>
<name>A0ABU0LHF3_XANAG</name>
<dbReference type="Proteomes" id="UP001241747">
    <property type="component" value="Unassembled WGS sequence"/>
</dbReference>
<gene>
    <name evidence="1" type="ORF">QOZ94_003354</name>
</gene>
<evidence type="ECO:0000313" key="1">
    <source>
        <dbReference type="EMBL" id="MDQ0506543.1"/>
    </source>
</evidence>
<proteinExistence type="predicted"/>
<organism evidence="1 2">
    <name type="scientific">Xanthobacter agilis</name>
    <dbReference type="NCBI Taxonomy" id="47492"/>
    <lineage>
        <taxon>Bacteria</taxon>
        <taxon>Pseudomonadati</taxon>
        <taxon>Pseudomonadota</taxon>
        <taxon>Alphaproteobacteria</taxon>
        <taxon>Hyphomicrobiales</taxon>
        <taxon>Xanthobacteraceae</taxon>
        <taxon>Xanthobacter</taxon>
    </lineage>
</organism>
<dbReference type="EMBL" id="JAUSVY010000008">
    <property type="protein sequence ID" value="MDQ0506543.1"/>
    <property type="molecule type" value="Genomic_DNA"/>
</dbReference>